<comment type="caution">
    <text evidence="2">The sequence shown here is derived from an EMBL/GenBank/DDBJ whole genome shotgun (WGS) entry which is preliminary data.</text>
</comment>
<dbReference type="Proteomes" id="UP001623348">
    <property type="component" value="Unassembled WGS sequence"/>
</dbReference>
<name>A0ABC9WLI0_GRUJA</name>
<keyword evidence="3" id="KW-1185">Reference proteome</keyword>
<protein>
    <submittedName>
        <fullName evidence="2">AN1-type zinc finger protein 5-like</fullName>
    </submittedName>
</protein>
<evidence type="ECO:0000256" key="1">
    <source>
        <dbReference type="SAM" id="MobiDB-lite"/>
    </source>
</evidence>
<dbReference type="EMBL" id="BAAFJT010000003">
    <property type="protein sequence ID" value="GAB0186326.1"/>
    <property type="molecule type" value="Genomic_DNA"/>
</dbReference>
<proteinExistence type="predicted"/>
<feature type="region of interest" description="Disordered" evidence="1">
    <location>
        <begin position="48"/>
        <end position="73"/>
    </location>
</feature>
<reference evidence="2 3" key="1">
    <citation type="submission" date="2024-06" db="EMBL/GenBank/DDBJ databases">
        <title>The draft genome of Grus japonensis, version 3.</title>
        <authorList>
            <person name="Nabeshima K."/>
            <person name="Suzuki S."/>
            <person name="Onuma M."/>
        </authorList>
    </citation>
    <scope>NUCLEOTIDE SEQUENCE [LARGE SCALE GENOMIC DNA]</scope>
    <source>
        <strain evidence="2 3">451A</strain>
    </source>
</reference>
<gene>
    <name evidence="2" type="ORF">GRJ2_001097900</name>
</gene>
<evidence type="ECO:0000313" key="2">
    <source>
        <dbReference type="EMBL" id="GAB0186326.1"/>
    </source>
</evidence>
<dbReference type="AlphaFoldDB" id="A0ABC9WLI0"/>
<evidence type="ECO:0000313" key="3">
    <source>
        <dbReference type="Proteomes" id="UP001623348"/>
    </source>
</evidence>
<organism evidence="2 3">
    <name type="scientific">Grus japonensis</name>
    <name type="common">Japanese crane</name>
    <name type="synonym">Red-crowned crane</name>
    <dbReference type="NCBI Taxonomy" id="30415"/>
    <lineage>
        <taxon>Eukaryota</taxon>
        <taxon>Metazoa</taxon>
        <taxon>Chordata</taxon>
        <taxon>Craniata</taxon>
        <taxon>Vertebrata</taxon>
        <taxon>Euteleostomi</taxon>
        <taxon>Archelosauria</taxon>
        <taxon>Archosauria</taxon>
        <taxon>Dinosauria</taxon>
        <taxon>Saurischia</taxon>
        <taxon>Theropoda</taxon>
        <taxon>Coelurosauria</taxon>
        <taxon>Aves</taxon>
        <taxon>Neognathae</taxon>
        <taxon>Neoaves</taxon>
        <taxon>Gruiformes</taxon>
        <taxon>Gruidae</taxon>
        <taxon>Grus</taxon>
    </lineage>
</organism>
<sequence>MVRQAVPLQPMEVNGAANIHLQPVEGLMREQMEARIFERFSQNQKAPHKWRWFSNADSDEDGQNHQGQGQTLS</sequence>
<feature type="compositionally biased region" description="Polar residues" evidence="1">
    <location>
        <begin position="64"/>
        <end position="73"/>
    </location>
</feature>
<accession>A0ABC9WLI0</accession>